<sequence>MTTSLGTAQHQLSIDQRLDRLGQHVVRSRLFLDLWSYFELDDTRQHIIETMREYNEFFRFTPHAYLLTYCIYIAGAFETRRDTINFGTLIRDMTGAGHLQGSQEAEVAALMLTAKAAARKVAILRNNAFAHRTSAITYNDVFELAKVSPAELRELTDVALQLFNAMAAIRGVTKQYFTELPTRDAKSMMAALASKC</sequence>
<keyword evidence="3" id="KW-1185">Reference proteome</keyword>
<reference evidence="2 3" key="1">
    <citation type="submission" date="2019-06" db="EMBL/GenBank/DDBJ databases">
        <title>Genomic Encyclopedia of Type Strains, Phase IV (KMG-V): Genome sequencing to study the core and pangenomes of soil and plant-associated prokaryotes.</title>
        <authorList>
            <person name="Whitman W."/>
        </authorList>
    </citation>
    <scope>NUCLEOTIDE SEQUENCE [LARGE SCALE GENOMIC DNA]</scope>
    <source>
        <strain evidence="2 3">BR 10556</strain>
    </source>
</reference>
<name>A0A560KL58_9BRAD</name>
<dbReference type="EMBL" id="VITW01000001">
    <property type="protein sequence ID" value="TWB83859.1"/>
    <property type="molecule type" value="Genomic_DNA"/>
</dbReference>
<evidence type="ECO:0000259" key="1">
    <source>
        <dbReference type="Pfam" id="PF18734"/>
    </source>
</evidence>
<feature type="domain" description="HEPN AbiU2-like" evidence="1">
    <location>
        <begin position="14"/>
        <end position="167"/>
    </location>
</feature>
<accession>A0A560KL58</accession>
<dbReference type="OrthoDB" id="8455840at2"/>
<comment type="caution">
    <text evidence="2">The sequence shown here is derived from an EMBL/GenBank/DDBJ whole genome shotgun (WGS) entry which is preliminary data.</text>
</comment>
<evidence type="ECO:0000313" key="2">
    <source>
        <dbReference type="EMBL" id="TWB83859.1"/>
    </source>
</evidence>
<dbReference type="Proteomes" id="UP000315914">
    <property type="component" value="Unassembled WGS sequence"/>
</dbReference>
<dbReference type="InterPro" id="IPR040704">
    <property type="entry name" value="HEPN_AbiU2"/>
</dbReference>
<evidence type="ECO:0000313" key="3">
    <source>
        <dbReference type="Proteomes" id="UP000315914"/>
    </source>
</evidence>
<dbReference type="AlphaFoldDB" id="A0A560KL58"/>
<dbReference type="RefSeq" id="WP_080138695.1">
    <property type="nucleotide sequence ID" value="NZ_LWIG01000033.1"/>
</dbReference>
<proteinExistence type="predicted"/>
<organism evidence="2 3">
    <name type="scientific">Bradyrhizobium sacchari</name>
    <dbReference type="NCBI Taxonomy" id="1399419"/>
    <lineage>
        <taxon>Bacteria</taxon>
        <taxon>Pseudomonadati</taxon>
        <taxon>Pseudomonadota</taxon>
        <taxon>Alphaproteobacteria</taxon>
        <taxon>Hyphomicrobiales</taxon>
        <taxon>Nitrobacteraceae</taxon>
        <taxon>Bradyrhizobium</taxon>
    </lineage>
</organism>
<dbReference type="Pfam" id="PF18734">
    <property type="entry name" value="HEPN_AbiU2"/>
    <property type="match status" value="1"/>
</dbReference>
<gene>
    <name evidence="2" type="ORF">FBZ95_101298</name>
</gene>
<protein>
    <recommendedName>
        <fullName evidence="1">HEPN AbiU2-like domain-containing protein</fullName>
    </recommendedName>
</protein>